<reference evidence="6 7" key="1">
    <citation type="submission" date="2018-07" db="EMBL/GenBank/DDBJ databases">
        <authorList>
            <person name="Quirk P.G."/>
            <person name="Krulwich T.A."/>
        </authorList>
    </citation>
    <scope>NUCLEOTIDE SEQUENCE [LARGE SCALE GENOMIC DNA]</scope>
    <source>
        <strain evidence="6 7">CC-BB4</strain>
    </source>
</reference>
<comment type="similarity">
    <text evidence="1">Belongs to the FlgD family.</text>
</comment>
<evidence type="ECO:0000256" key="1">
    <source>
        <dbReference type="ARBA" id="ARBA00010577"/>
    </source>
</evidence>
<evidence type="ECO:0000256" key="4">
    <source>
        <dbReference type="ARBA" id="ARBA00024746"/>
    </source>
</evidence>
<accession>A0A345ZXS8</accession>
<dbReference type="AlphaFoldDB" id="A0A345ZXS8"/>
<evidence type="ECO:0000256" key="5">
    <source>
        <dbReference type="SAM" id="MobiDB-lite"/>
    </source>
</evidence>
<dbReference type="Pfam" id="PF03963">
    <property type="entry name" value="FlgD"/>
    <property type="match status" value="1"/>
</dbReference>
<dbReference type="NCBIfam" id="NF004670">
    <property type="entry name" value="PRK06009.1"/>
    <property type="match status" value="1"/>
</dbReference>
<dbReference type="EMBL" id="CP031417">
    <property type="protein sequence ID" value="AXK81725.1"/>
    <property type="molecule type" value="Genomic_DNA"/>
</dbReference>
<dbReference type="KEGG" id="ptaw:DW352_15055"/>
<keyword evidence="6" id="KW-0282">Flagellum</keyword>
<dbReference type="OrthoDB" id="9785233at2"/>
<evidence type="ECO:0000313" key="6">
    <source>
        <dbReference type="EMBL" id="AXK81725.1"/>
    </source>
</evidence>
<dbReference type="GO" id="GO:0044781">
    <property type="term" value="P:bacterial-type flagellum organization"/>
    <property type="evidence" value="ECO:0007669"/>
    <property type="project" value="UniProtKB-KW"/>
</dbReference>
<name>A0A345ZXS8_9HYPH</name>
<keyword evidence="6" id="KW-0966">Cell projection</keyword>
<gene>
    <name evidence="6" type="ORF">DW352_15055</name>
</gene>
<protein>
    <recommendedName>
        <fullName evidence="2">Basal-body rod modification protein FlgD</fullName>
    </recommendedName>
</protein>
<keyword evidence="7" id="KW-1185">Reference proteome</keyword>
<comment type="function">
    <text evidence="4">Required for flagellar hook formation. May act as a scaffolding protein.</text>
</comment>
<dbReference type="InterPro" id="IPR005648">
    <property type="entry name" value="FlgD"/>
</dbReference>
<evidence type="ECO:0000313" key="7">
    <source>
        <dbReference type="Proteomes" id="UP000254889"/>
    </source>
</evidence>
<dbReference type="Proteomes" id="UP000254889">
    <property type="component" value="Chromosome"/>
</dbReference>
<evidence type="ECO:0000256" key="2">
    <source>
        <dbReference type="ARBA" id="ARBA00016013"/>
    </source>
</evidence>
<sequence length="136" mass="14191">MEVGGVQTTNSKTNQGTDTSSASSTIDYNAFLQLLIAQMKNQDPTSPTDMSQYMSQFAQLSQVEQSIQTNTKLDSLLSSNALLQADGLIGHTATFTTSDGVETTGKITSVNIIQGGAVATLEDGSKVLLGPGITIS</sequence>
<keyword evidence="6" id="KW-0969">Cilium</keyword>
<feature type="region of interest" description="Disordered" evidence="5">
    <location>
        <begin position="1"/>
        <end position="22"/>
    </location>
</feature>
<dbReference type="RefSeq" id="WP_115692104.1">
    <property type="nucleotide sequence ID" value="NZ_CP031417.1"/>
</dbReference>
<keyword evidence="3" id="KW-1005">Bacterial flagellum biogenesis</keyword>
<organism evidence="6 7">
    <name type="scientific">Pseudolabrys taiwanensis</name>
    <dbReference type="NCBI Taxonomy" id="331696"/>
    <lineage>
        <taxon>Bacteria</taxon>
        <taxon>Pseudomonadati</taxon>
        <taxon>Pseudomonadota</taxon>
        <taxon>Alphaproteobacteria</taxon>
        <taxon>Hyphomicrobiales</taxon>
        <taxon>Xanthobacteraceae</taxon>
        <taxon>Pseudolabrys</taxon>
    </lineage>
</organism>
<proteinExistence type="inferred from homology"/>
<evidence type="ECO:0000256" key="3">
    <source>
        <dbReference type="ARBA" id="ARBA00022795"/>
    </source>
</evidence>